<reference evidence="1 2" key="1">
    <citation type="journal article" date="2016" name="Front. Microbiol.">
        <title>Microevolution Analysis of Bacillus coahuilensis Unveils Differences in Phosphorus Acquisition Strategies and Their Regulation.</title>
        <authorList>
            <person name="Gomez-Lunar Z."/>
            <person name="Hernandez-Gonzalez I."/>
            <person name="Rodriguez-Torres M.D."/>
            <person name="Souza V."/>
            <person name="Olmedo-Alvarez G."/>
        </authorList>
    </citation>
    <scope>NUCLEOTIDE SEQUENCE [LARGE SCALE GENOMIC DNA]</scope>
    <source>
        <strain evidence="2">p1.1.43</strain>
    </source>
</reference>
<organism evidence="1 2">
    <name type="scientific">Bacillus coahuilensis p1.1.43</name>
    <dbReference type="NCBI Taxonomy" id="1150625"/>
    <lineage>
        <taxon>Bacteria</taxon>
        <taxon>Bacillati</taxon>
        <taxon>Bacillota</taxon>
        <taxon>Bacilli</taxon>
        <taxon>Bacillales</taxon>
        <taxon>Bacillaceae</taxon>
        <taxon>Bacillus</taxon>
    </lineage>
</organism>
<keyword evidence="2" id="KW-1185">Reference proteome</keyword>
<protein>
    <submittedName>
        <fullName evidence="1">Uncharacterized protein</fullName>
    </submittedName>
</protein>
<sequence length="83" mass="10172">MIHRNNARFNQYITQYVDYLNTLYVELDKEKRKLNMILLVKRLSVKGRDYQEYKFKIMEEAREQNCSHDEIEVGKQTLSKIIW</sequence>
<evidence type="ECO:0000313" key="2">
    <source>
        <dbReference type="Proteomes" id="UP000074108"/>
    </source>
</evidence>
<dbReference type="OrthoDB" id="1999450at2"/>
<evidence type="ECO:0000313" key="1">
    <source>
        <dbReference type="EMBL" id="KUP08490.1"/>
    </source>
</evidence>
<gene>
    <name evidence="1" type="ORF">Q75_02385</name>
</gene>
<name>A0A147KBE8_9BACI</name>
<dbReference type="STRING" id="1150625.Q75_02385"/>
<dbReference type="InterPro" id="IPR054199">
    <property type="entry name" value="DUF6904"/>
</dbReference>
<dbReference type="AlphaFoldDB" id="A0A147KBE8"/>
<comment type="caution">
    <text evidence="1">The sequence shown here is derived from an EMBL/GenBank/DDBJ whole genome shotgun (WGS) entry which is preliminary data.</text>
</comment>
<dbReference type="PATRIC" id="fig|1150625.3.peg.509"/>
<accession>A0A147KBE8</accession>
<proteinExistence type="predicted"/>
<dbReference type="Pfam" id="PF21845">
    <property type="entry name" value="DUF6904"/>
    <property type="match status" value="1"/>
</dbReference>
<dbReference type="Proteomes" id="UP000074108">
    <property type="component" value="Unassembled WGS sequence"/>
</dbReference>
<dbReference type="EMBL" id="LDYG01000010">
    <property type="protein sequence ID" value="KUP08490.1"/>
    <property type="molecule type" value="Genomic_DNA"/>
</dbReference>